<evidence type="ECO:0000313" key="1">
    <source>
        <dbReference type="EMBL" id="VAW50844.1"/>
    </source>
</evidence>
<dbReference type="PANTHER" id="PTHR30203">
    <property type="entry name" value="OUTER MEMBRANE CATION EFFLUX PROTEIN"/>
    <property type="match status" value="1"/>
</dbReference>
<reference evidence="1" key="1">
    <citation type="submission" date="2018-06" db="EMBL/GenBank/DDBJ databases">
        <authorList>
            <person name="Zhirakovskaya E."/>
        </authorList>
    </citation>
    <scope>NUCLEOTIDE SEQUENCE</scope>
</reference>
<proteinExistence type="predicted"/>
<dbReference type="InterPro" id="IPR010131">
    <property type="entry name" value="MdtP/NodT-like"/>
</dbReference>
<dbReference type="PANTHER" id="PTHR30203:SF24">
    <property type="entry name" value="BLR4935 PROTEIN"/>
    <property type="match status" value="1"/>
</dbReference>
<gene>
    <name evidence="1" type="ORF">MNBD_GAMMA06-2031</name>
</gene>
<dbReference type="InterPro" id="IPR003423">
    <property type="entry name" value="OMP_efflux"/>
</dbReference>
<dbReference type="Pfam" id="PF02321">
    <property type="entry name" value="OEP"/>
    <property type="match status" value="1"/>
</dbReference>
<name>A0A3B0X4L7_9ZZZZ</name>
<dbReference type="SUPFAM" id="SSF56954">
    <property type="entry name" value="Outer membrane efflux proteins (OEP)"/>
    <property type="match status" value="1"/>
</dbReference>
<accession>A0A3B0X4L7</accession>
<dbReference type="GO" id="GO:0015562">
    <property type="term" value="F:efflux transmembrane transporter activity"/>
    <property type="evidence" value="ECO:0007669"/>
    <property type="project" value="InterPro"/>
</dbReference>
<dbReference type="EMBL" id="UOFD01000019">
    <property type="protein sequence ID" value="VAW50844.1"/>
    <property type="molecule type" value="Genomic_DNA"/>
</dbReference>
<dbReference type="Gene3D" id="1.20.1600.10">
    <property type="entry name" value="Outer membrane efflux proteins (OEP)"/>
    <property type="match status" value="1"/>
</dbReference>
<sequence length="427" mass="47996">MLKKLMRLRDRLRQRMTMVISLICIAVAMPINAASEKQILTLQAAVEKTLRQNPQLHQFAFTQQRLMAMRETSALKPGYSLDVRLEDFAGSGETKGIDSAELTVALSSVIELGDKPQSRISVIDASLDKFELEKQAQTLDVLGSVTSAFVLLLTTQEEIKLSAEAVTLSEALYKTVKERTKRGAASDAEAMRAKALLTQSRIQQDNFQMKLERQKVSLAKYWSETTVEFSELSGDLFSFGQSQRFTELYEKVKQSPAMMVFASEMRLKEASVRLAETQNRADLGWQFGVRHIEASGDNAFTVGLSIPLFNESRNRGSVNAARAEQSAVAYQSTNRMLMLHDQLFSAYSQRQQFIKAHQQLRSQVIPNLEEALDITRDAYNRGRLKYQDWIAAQQELLNAKQQMIKTASAALLNQAVIEQLTAEPLTN</sequence>
<organism evidence="1">
    <name type="scientific">hydrothermal vent metagenome</name>
    <dbReference type="NCBI Taxonomy" id="652676"/>
    <lineage>
        <taxon>unclassified sequences</taxon>
        <taxon>metagenomes</taxon>
        <taxon>ecological metagenomes</taxon>
    </lineage>
</organism>
<dbReference type="AlphaFoldDB" id="A0A3B0X4L7"/>
<protein>
    <submittedName>
        <fullName evidence="1">Heavy metal RND efflux outer membrane protein, CzcC family</fullName>
    </submittedName>
</protein>